<keyword evidence="9" id="KW-0902">Two-component regulatory system</keyword>
<dbReference type="InterPro" id="IPR050428">
    <property type="entry name" value="TCS_sensor_his_kinase"/>
</dbReference>
<keyword evidence="5" id="KW-0808">Transferase</keyword>
<dbReference type="InterPro" id="IPR003594">
    <property type="entry name" value="HATPase_dom"/>
</dbReference>
<keyword evidence="10 11" id="KW-0472">Membrane</keyword>
<dbReference type="PROSITE" id="PS50885">
    <property type="entry name" value="HAMP"/>
    <property type="match status" value="1"/>
</dbReference>
<dbReference type="Pfam" id="PF00512">
    <property type="entry name" value="HisKA"/>
    <property type="match status" value="1"/>
</dbReference>
<dbReference type="CDD" id="cd00082">
    <property type="entry name" value="HisKA"/>
    <property type="match status" value="1"/>
</dbReference>
<dbReference type="EC" id="2.7.13.3" evidence="3"/>
<keyword evidence="8 11" id="KW-1133">Transmembrane helix</keyword>
<keyword evidence="7 14" id="KW-0418">Kinase</keyword>
<evidence type="ECO:0000256" key="9">
    <source>
        <dbReference type="ARBA" id="ARBA00023012"/>
    </source>
</evidence>
<dbReference type="InterPro" id="IPR005467">
    <property type="entry name" value="His_kinase_dom"/>
</dbReference>
<proteinExistence type="predicted"/>
<evidence type="ECO:0000256" key="2">
    <source>
        <dbReference type="ARBA" id="ARBA00004141"/>
    </source>
</evidence>
<evidence type="ECO:0000256" key="6">
    <source>
        <dbReference type="ARBA" id="ARBA00022692"/>
    </source>
</evidence>
<keyword evidence="15" id="KW-1185">Reference proteome</keyword>
<keyword evidence="6 11" id="KW-0812">Transmembrane</keyword>
<dbReference type="InterPro" id="IPR003660">
    <property type="entry name" value="HAMP_dom"/>
</dbReference>
<gene>
    <name evidence="14" type="ORF">C8P66_10459</name>
</gene>
<comment type="catalytic activity">
    <reaction evidence="1">
        <text>ATP + protein L-histidine = ADP + protein N-phospho-L-histidine.</text>
        <dbReference type="EC" id="2.7.13.3"/>
    </reaction>
</comment>
<evidence type="ECO:0000313" key="15">
    <source>
        <dbReference type="Proteomes" id="UP000249688"/>
    </source>
</evidence>
<dbReference type="RefSeq" id="WP_111396982.1">
    <property type="nucleotide sequence ID" value="NZ_QKYU01000004.1"/>
</dbReference>
<feature type="transmembrane region" description="Helical" evidence="11">
    <location>
        <begin position="165"/>
        <end position="189"/>
    </location>
</feature>
<accession>A0A2W7KKH9</accession>
<dbReference type="Gene3D" id="1.10.287.130">
    <property type="match status" value="1"/>
</dbReference>
<evidence type="ECO:0000256" key="8">
    <source>
        <dbReference type="ARBA" id="ARBA00022989"/>
    </source>
</evidence>
<evidence type="ECO:0000313" key="14">
    <source>
        <dbReference type="EMBL" id="PZW48645.1"/>
    </source>
</evidence>
<dbReference type="PRINTS" id="PR00344">
    <property type="entry name" value="BCTRLSENSOR"/>
</dbReference>
<evidence type="ECO:0000256" key="11">
    <source>
        <dbReference type="SAM" id="Phobius"/>
    </source>
</evidence>
<feature type="domain" description="Histidine kinase" evidence="12">
    <location>
        <begin position="251"/>
        <end position="456"/>
    </location>
</feature>
<dbReference type="SMART" id="SM00388">
    <property type="entry name" value="HisKA"/>
    <property type="match status" value="1"/>
</dbReference>
<name>A0A2W7KKH9_9PROT</name>
<dbReference type="GO" id="GO:0000155">
    <property type="term" value="F:phosphorelay sensor kinase activity"/>
    <property type="evidence" value="ECO:0007669"/>
    <property type="project" value="InterPro"/>
</dbReference>
<keyword evidence="4" id="KW-0597">Phosphoprotein</keyword>
<dbReference type="Gene3D" id="3.30.565.10">
    <property type="entry name" value="Histidine kinase-like ATPase, C-terminal domain"/>
    <property type="match status" value="1"/>
</dbReference>
<dbReference type="SUPFAM" id="SSF55874">
    <property type="entry name" value="ATPase domain of HSP90 chaperone/DNA topoisomerase II/histidine kinase"/>
    <property type="match status" value="1"/>
</dbReference>
<evidence type="ECO:0000256" key="4">
    <source>
        <dbReference type="ARBA" id="ARBA00022553"/>
    </source>
</evidence>
<dbReference type="InterPro" id="IPR003661">
    <property type="entry name" value="HisK_dim/P_dom"/>
</dbReference>
<dbReference type="EMBL" id="QKYU01000004">
    <property type="protein sequence ID" value="PZW48645.1"/>
    <property type="molecule type" value="Genomic_DNA"/>
</dbReference>
<dbReference type="SUPFAM" id="SSF47384">
    <property type="entry name" value="Homodimeric domain of signal transducing histidine kinase"/>
    <property type="match status" value="1"/>
</dbReference>
<organism evidence="14 15">
    <name type="scientific">Humitalea rosea</name>
    <dbReference type="NCBI Taxonomy" id="990373"/>
    <lineage>
        <taxon>Bacteria</taxon>
        <taxon>Pseudomonadati</taxon>
        <taxon>Pseudomonadota</taxon>
        <taxon>Alphaproteobacteria</taxon>
        <taxon>Acetobacterales</taxon>
        <taxon>Roseomonadaceae</taxon>
        <taxon>Humitalea</taxon>
    </lineage>
</organism>
<evidence type="ECO:0000259" key="12">
    <source>
        <dbReference type="PROSITE" id="PS50109"/>
    </source>
</evidence>
<dbReference type="PANTHER" id="PTHR45436">
    <property type="entry name" value="SENSOR HISTIDINE KINASE YKOH"/>
    <property type="match status" value="1"/>
</dbReference>
<dbReference type="Pfam" id="PF02518">
    <property type="entry name" value="HATPase_c"/>
    <property type="match status" value="1"/>
</dbReference>
<evidence type="ECO:0000256" key="5">
    <source>
        <dbReference type="ARBA" id="ARBA00022679"/>
    </source>
</evidence>
<protein>
    <recommendedName>
        <fullName evidence="3">histidine kinase</fullName>
        <ecNumber evidence="3">2.7.13.3</ecNumber>
    </recommendedName>
</protein>
<feature type="domain" description="HAMP" evidence="13">
    <location>
        <begin position="190"/>
        <end position="243"/>
    </location>
</feature>
<dbReference type="OrthoDB" id="8673316at2"/>
<dbReference type="InterPro" id="IPR004358">
    <property type="entry name" value="Sig_transdc_His_kin-like_C"/>
</dbReference>
<evidence type="ECO:0000256" key="10">
    <source>
        <dbReference type="ARBA" id="ARBA00023136"/>
    </source>
</evidence>
<dbReference type="Proteomes" id="UP000249688">
    <property type="component" value="Unassembled WGS sequence"/>
</dbReference>
<comment type="caution">
    <text evidence="14">The sequence shown here is derived from an EMBL/GenBank/DDBJ whole genome shotgun (WGS) entry which is preliminary data.</text>
</comment>
<reference evidence="14 15" key="1">
    <citation type="submission" date="2018-06" db="EMBL/GenBank/DDBJ databases">
        <title>Genomic Encyclopedia of Archaeal and Bacterial Type Strains, Phase II (KMG-II): from individual species to whole genera.</title>
        <authorList>
            <person name="Goeker M."/>
        </authorList>
    </citation>
    <scope>NUCLEOTIDE SEQUENCE [LARGE SCALE GENOMIC DNA]</scope>
    <source>
        <strain evidence="14 15">DSM 24525</strain>
    </source>
</reference>
<dbReference type="SMART" id="SM00387">
    <property type="entry name" value="HATPase_c"/>
    <property type="match status" value="1"/>
</dbReference>
<dbReference type="PROSITE" id="PS50109">
    <property type="entry name" value="HIS_KIN"/>
    <property type="match status" value="1"/>
</dbReference>
<dbReference type="InterPro" id="IPR036097">
    <property type="entry name" value="HisK_dim/P_sf"/>
</dbReference>
<evidence type="ECO:0000256" key="7">
    <source>
        <dbReference type="ARBA" id="ARBA00022777"/>
    </source>
</evidence>
<feature type="transmembrane region" description="Helical" evidence="11">
    <location>
        <begin position="12"/>
        <end position="33"/>
    </location>
</feature>
<comment type="subcellular location">
    <subcellularLocation>
        <location evidence="2">Membrane</location>
        <topology evidence="2">Multi-pass membrane protein</topology>
    </subcellularLocation>
</comment>
<dbReference type="PANTHER" id="PTHR45436:SF15">
    <property type="entry name" value="SENSOR HISTIDINE KINASE CUSS"/>
    <property type="match status" value="1"/>
</dbReference>
<dbReference type="GO" id="GO:0005886">
    <property type="term" value="C:plasma membrane"/>
    <property type="evidence" value="ECO:0007669"/>
    <property type="project" value="TreeGrafter"/>
</dbReference>
<dbReference type="AlphaFoldDB" id="A0A2W7KKH9"/>
<sequence>MTREGRSLAMVFSAALLIALATMTVALLILLSIRNNQIIDRIEARALQGRAEMIASHLRRDENGEWRLNLPSDVAAAFSIVYGRAAYAVVDAQGKLILGAGTSVPLAEPMPPGSRRPVPFEMERGDAVFTGIVIRTEIDGVPLSIQVAEDEEHPDVLLDDARNGFALGVGLVVMLPVLIALAAVAMVVMHRLVQPVRLLARRAELLDPSRPAERLAEADVPSEILPLVQAVNSMLSRLQAARETQRAFTADAAHEFRTPLAVLRARIELLTERDTAALLGADLAVFERLVAQLLAIAELDDTEAVPDAALDVSRLVREVAAFVLSLADQKRVSLLVELPAAPVILRAHEEALSQAVMNLLENAIGHAPEEGVVRLTLSASGQIEVADSGPGVPEQDREAVFRRFWRARRRIASQRRGSGLGLAIVQRAADIHHGSVEVGVAPEGGALFRLRLGEAALPCPPDQPPEPPRRARFALLRFWRLARRRERLAPTSGALAAPVPSGRT</sequence>
<evidence type="ECO:0000259" key="13">
    <source>
        <dbReference type="PROSITE" id="PS50885"/>
    </source>
</evidence>
<evidence type="ECO:0000256" key="1">
    <source>
        <dbReference type="ARBA" id="ARBA00000085"/>
    </source>
</evidence>
<dbReference type="SMART" id="SM00304">
    <property type="entry name" value="HAMP"/>
    <property type="match status" value="1"/>
</dbReference>
<dbReference type="InterPro" id="IPR036890">
    <property type="entry name" value="HATPase_C_sf"/>
</dbReference>
<evidence type="ECO:0000256" key="3">
    <source>
        <dbReference type="ARBA" id="ARBA00012438"/>
    </source>
</evidence>